<name>A0ABR3DHF1_NEUIN</name>
<feature type="chain" id="PRO_5046460178" evidence="1">
    <location>
        <begin position="21"/>
        <end position="154"/>
    </location>
</feature>
<dbReference type="Proteomes" id="UP001451303">
    <property type="component" value="Unassembled WGS sequence"/>
</dbReference>
<reference evidence="2 3" key="1">
    <citation type="submission" date="2023-09" db="EMBL/GenBank/DDBJ databases">
        <title>Multi-omics analysis of a traditional fermented food reveals byproduct-associated fungal strains for waste-to-food upcycling.</title>
        <authorList>
            <consortium name="Lawrence Berkeley National Laboratory"/>
            <person name="Rekdal V.M."/>
            <person name="Villalobos-Escobedo J.M."/>
            <person name="Rodriguez-Valeron N."/>
            <person name="Garcia M.O."/>
            <person name="Vasquez D.P."/>
            <person name="Damayanti I."/>
            <person name="Sorensen P.M."/>
            <person name="Baidoo E.E."/>
            <person name="De Carvalho A.C."/>
            <person name="Riley R."/>
            <person name="Lipzen A."/>
            <person name="He G."/>
            <person name="Yan M."/>
            <person name="Haridas S."/>
            <person name="Daum C."/>
            <person name="Yoshinaga Y."/>
            <person name="Ng V."/>
            <person name="Grigoriev I.V."/>
            <person name="Munk R."/>
            <person name="Nuraida L."/>
            <person name="Wijaya C.H."/>
            <person name="Morales P.-C."/>
            <person name="Keasling J.D."/>
        </authorList>
    </citation>
    <scope>NUCLEOTIDE SEQUENCE [LARGE SCALE GENOMIC DNA]</scope>
    <source>
        <strain evidence="2 3">FGSC 2613</strain>
    </source>
</reference>
<comment type="caution">
    <text evidence="2">The sequence shown here is derived from an EMBL/GenBank/DDBJ whole genome shotgun (WGS) entry which is preliminary data.</text>
</comment>
<protein>
    <submittedName>
        <fullName evidence="2">Uncharacterized protein</fullName>
    </submittedName>
</protein>
<keyword evidence="3" id="KW-1185">Reference proteome</keyword>
<evidence type="ECO:0000313" key="3">
    <source>
        <dbReference type="Proteomes" id="UP001451303"/>
    </source>
</evidence>
<feature type="signal peptide" evidence="1">
    <location>
        <begin position="1"/>
        <end position="20"/>
    </location>
</feature>
<evidence type="ECO:0000256" key="1">
    <source>
        <dbReference type="SAM" id="SignalP"/>
    </source>
</evidence>
<accession>A0ABR3DHF1</accession>
<gene>
    <name evidence="2" type="ORF">QR685DRAFT_200055</name>
</gene>
<evidence type="ECO:0000313" key="2">
    <source>
        <dbReference type="EMBL" id="KAL0471318.1"/>
    </source>
</evidence>
<dbReference type="EMBL" id="JAVLET010000003">
    <property type="protein sequence ID" value="KAL0471318.1"/>
    <property type="molecule type" value="Genomic_DNA"/>
</dbReference>
<organism evidence="2 3">
    <name type="scientific">Neurospora intermedia</name>
    <dbReference type="NCBI Taxonomy" id="5142"/>
    <lineage>
        <taxon>Eukaryota</taxon>
        <taxon>Fungi</taxon>
        <taxon>Dikarya</taxon>
        <taxon>Ascomycota</taxon>
        <taxon>Pezizomycotina</taxon>
        <taxon>Sordariomycetes</taxon>
        <taxon>Sordariomycetidae</taxon>
        <taxon>Sordariales</taxon>
        <taxon>Sordariaceae</taxon>
        <taxon>Neurospora</taxon>
    </lineage>
</organism>
<proteinExistence type="predicted"/>
<sequence length="154" mass="16930">MLSTFVLGMLQSLGWRPSQATRTRVVGGSGSKRPFEMMERSESPAYKVGTSYSIAIATSNGLFCIVRTISRNHWLCFSSDGSEKEGGIRPKHIKSSATLSAWSRRKSGGVPNAKESLISVAGHRRQALRLLMDKTVSVVVQMSRMQDKPSKQPD</sequence>
<keyword evidence="1" id="KW-0732">Signal</keyword>